<dbReference type="FunFam" id="3.30.830.10:FF:000008">
    <property type="entry name" value="Mitochondrial-processing peptidase subunit beta"/>
    <property type="match status" value="1"/>
</dbReference>
<gene>
    <name evidence="11" type="ORF">POM88_021284</name>
</gene>
<dbReference type="Pfam" id="PF05193">
    <property type="entry name" value="Peptidase_M16_C"/>
    <property type="match status" value="1"/>
</dbReference>
<keyword evidence="3" id="KW-0645">Protease</keyword>
<accession>A0AAD8IEI1</accession>
<dbReference type="GO" id="GO:0046872">
    <property type="term" value="F:metal ion binding"/>
    <property type="evidence" value="ECO:0007669"/>
    <property type="project" value="UniProtKB-KW"/>
</dbReference>
<keyword evidence="6" id="KW-0862">Zinc</keyword>
<dbReference type="Gene3D" id="3.30.830.10">
    <property type="entry name" value="Metalloenzyme, LuxS/M16 peptidase-like"/>
    <property type="match status" value="2"/>
</dbReference>
<evidence type="ECO:0000256" key="4">
    <source>
        <dbReference type="ARBA" id="ARBA00022723"/>
    </source>
</evidence>
<evidence type="ECO:0000313" key="12">
    <source>
        <dbReference type="Proteomes" id="UP001237642"/>
    </source>
</evidence>
<reference evidence="11" key="2">
    <citation type="submission" date="2023-05" db="EMBL/GenBank/DDBJ databases">
        <authorList>
            <person name="Schelkunov M.I."/>
        </authorList>
    </citation>
    <scope>NUCLEOTIDE SEQUENCE</scope>
    <source>
        <strain evidence="11">Hsosn_3</strain>
        <tissue evidence="11">Leaf</tissue>
    </source>
</reference>
<reference evidence="11" key="1">
    <citation type="submission" date="2023-02" db="EMBL/GenBank/DDBJ databases">
        <title>Genome of toxic invasive species Heracleum sosnowskyi carries increased number of genes despite the absence of recent whole-genome duplications.</title>
        <authorList>
            <person name="Schelkunov M."/>
            <person name="Shtratnikova V."/>
            <person name="Makarenko M."/>
            <person name="Klepikova A."/>
            <person name="Omelchenko D."/>
            <person name="Novikova G."/>
            <person name="Obukhova E."/>
            <person name="Bogdanov V."/>
            <person name="Penin A."/>
            <person name="Logacheva M."/>
        </authorList>
    </citation>
    <scope>NUCLEOTIDE SEQUENCE</scope>
    <source>
        <strain evidence="11">Hsosn_3</strain>
        <tissue evidence="11">Leaf</tissue>
    </source>
</reference>
<keyword evidence="5" id="KW-0378">Hydrolase</keyword>
<dbReference type="GO" id="GO:0008237">
    <property type="term" value="F:metallopeptidase activity"/>
    <property type="evidence" value="ECO:0007669"/>
    <property type="project" value="UniProtKB-KW"/>
</dbReference>
<keyword evidence="12" id="KW-1185">Reference proteome</keyword>
<dbReference type="AlphaFoldDB" id="A0AAD8IEI1"/>
<name>A0AAD8IEI1_9APIA</name>
<dbReference type="PANTHER" id="PTHR11851">
    <property type="entry name" value="METALLOPROTEASE"/>
    <property type="match status" value="1"/>
</dbReference>
<evidence type="ECO:0000256" key="6">
    <source>
        <dbReference type="ARBA" id="ARBA00022833"/>
    </source>
</evidence>
<dbReference type="Pfam" id="PF00675">
    <property type="entry name" value="Peptidase_M16"/>
    <property type="match status" value="1"/>
</dbReference>
<evidence type="ECO:0000259" key="9">
    <source>
        <dbReference type="Pfam" id="PF00675"/>
    </source>
</evidence>
<evidence type="ECO:0000259" key="10">
    <source>
        <dbReference type="Pfam" id="PF05193"/>
    </source>
</evidence>
<sequence length="498" mass="55763">MATQAQHLLTLANRSYRPCQSLLALSTSLATSFSHVKTCNSPNYSTLAHDPPIQHFVSKITTLPNGLRVATESCFASNTASVGVWIDAGSGIESLKTSGTGFFLKRMLVKGTERRTQRQLEEEIKTLGGHVRADSNRDYTYYCAKVTDKDVPKALDIISDIVQYPKLKKRKIESARHEILKYMKEQEEETERAIFDHLQATAFPDSPIGRTPYGPAENVKTITKKDLLNYMSSHYTASRMVIVACGAVKHEEIVEQVKSLFTKLPEGSTTTSKLAANDKTIFKPSEVRIYDDNVPLAHFMVAFNGPSCTELDLIITLDVMGILIGDYSKSSGSSEQTSSALVDRLGISDIAEEMRTFTDYHRDAGLFGVYAAAKPDCLDVLAHSIMYAVIQLCYKVSEDDVVQARNKLKSLIKCPKHDSVDDWIDATDNTGYQVLHYGRRLSYRQLRAWIDAVDADTVKRVANRFIFDKDVAIAAIGPIQDLPNYDWFRRRTCSWNKN</sequence>
<dbReference type="SUPFAM" id="SSF63411">
    <property type="entry name" value="LuxS/MPP-like metallohydrolase"/>
    <property type="match status" value="2"/>
</dbReference>
<dbReference type="InterPro" id="IPR007863">
    <property type="entry name" value="Peptidase_M16_C"/>
</dbReference>
<evidence type="ECO:0000256" key="5">
    <source>
        <dbReference type="ARBA" id="ARBA00022801"/>
    </source>
</evidence>
<dbReference type="PANTHER" id="PTHR11851:SF149">
    <property type="entry name" value="GH01077P"/>
    <property type="match status" value="1"/>
</dbReference>
<keyword evidence="4" id="KW-0479">Metal-binding</keyword>
<feature type="domain" description="Peptidase M16 N-terminal" evidence="9">
    <location>
        <begin position="68"/>
        <end position="215"/>
    </location>
</feature>
<comment type="cofactor">
    <cofactor evidence="1">
        <name>Zn(2+)</name>
        <dbReference type="ChEBI" id="CHEBI:29105"/>
    </cofactor>
</comment>
<dbReference type="GO" id="GO:0005739">
    <property type="term" value="C:mitochondrion"/>
    <property type="evidence" value="ECO:0007669"/>
    <property type="project" value="UniProtKB-SubCell"/>
</dbReference>
<feature type="domain" description="Peptidase M16 C-terminal" evidence="10">
    <location>
        <begin position="221"/>
        <end position="408"/>
    </location>
</feature>
<protein>
    <submittedName>
        <fullName evidence="11">Mitochondrial processing peptidase, beta subunit, and related enzymes (Insulinase superfamily)</fullName>
    </submittedName>
</protein>
<evidence type="ECO:0000256" key="2">
    <source>
        <dbReference type="ARBA" id="ARBA00004173"/>
    </source>
</evidence>
<dbReference type="InterPro" id="IPR011765">
    <property type="entry name" value="Pept_M16_N"/>
</dbReference>
<comment type="caution">
    <text evidence="11">The sequence shown here is derived from an EMBL/GenBank/DDBJ whole genome shotgun (WGS) entry which is preliminary data.</text>
</comment>
<evidence type="ECO:0000256" key="7">
    <source>
        <dbReference type="ARBA" id="ARBA00023049"/>
    </source>
</evidence>
<keyword evidence="8" id="KW-0496">Mitochondrion</keyword>
<dbReference type="EMBL" id="JAUIZM010000005">
    <property type="protein sequence ID" value="KAK1383549.1"/>
    <property type="molecule type" value="Genomic_DNA"/>
</dbReference>
<dbReference type="Proteomes" id="UP001237642">
    <property type="component" value="Unassembled WGS sequence"/>
</dbReference>
<keyword evidence="7" id="KW-0482">Metalloprotease</keyword>
<comment type="subcellular location">
    <subcellularLocation>
        <location evidence="2">Mitochondrion</location>
    </subcellularLocation>
</comment>
<evidence type="ECO:0000256" key="3">
    <source>
        <dbReference type="ARBA" id="ARBA00022670"/>
    </source>
</evidence>
<organism evidence="11 12">
    <name type="scientific">Heracleum sosnowskyi</name>
    <dbReference type="NCBI Taxonomy" id="360622"/>
    <lineage>
        <taxon>Eukaryota</taxon>
        <taxon>Viridiplantae</taxon>
        <taxon>Streptophyta</taxon>
        <taxon>Embryophyta</taxon>
        <taxon>Tracheophyta</taxon>
        <taxon>Spermatophyta</taxon>
        <taxon>Magnoliopsida</taxon>
        <taxon>eudicotyledons</taxon>
        <taxon>Gunneridae</taxon>
        <taxon>Pentapetalae</taxon>
        <taxon>asterids</taxon>
        <taxon>campanulids</taxon>
        <taxon>Apiales</taxon>
        <taxon>Apiaceae</taxon>
        <taxon>Apioideae</taxon>
        <taxon>apioid superclade</taxon>
        <taxon>Tordylieae</taxon>
        <taxon>Tordyliinae</taxon>
        <taxon>Heracleum</taxon>
    </lineage>
</organism>
<evidence type="ECO:0000256" key="1">
    <source>
        <dbReference type="ARBA" id="ARBA00001947"/>
    </source>
</evidence>
<dbReference type="GO" id="GO:0006508">
    <property type="term" value="P:proteolysis"/>
    <property type="evidence" value="ECO:0007669"/>
    <property type="project" value="UniProtKB-KW"/>
</dbReference>
<proteinExistence type="predicted"/>
<evidence type="ECO:0000313" key="11">
    <source>
        <dbReference type="EMBL" id="KAK1383549.1"/>
    </source>
</evidence>
<evidence type="ECO:0000256" key="8">
    <source>
        <dbReference type="ARBA" id="ARBA00023128"/>
    </source>
</evidence>
<dbReference type="InterPro" id="IPR050361">
    <property type="entry name" value="MPP/UQCRC_Complex"/>
</dbReference>
<dbReference type="InterPro" id="IPR011249">
    <property type="entry name" value="Metalloenz_LuxS/M16"/>
</dbReference>